<dbReference type="RefSeq" id="WP_130486472.1">
    <property type="nucleotide sequence ID" value="NZ_CBCSEB010000010.1"/>
</dbReference>
<dbReference type="Gene3D" id="2.40.160.90">
    <property type="match status" value="1"/>
</dbReference>
<dbReference type="EMBL" id="SGWZ01000001">
    <property type="protein sequence ID" value="RZS73404.1"/>
    <property type="molecule type" value="Genomic_DNA"/>
</dbReference>
<dbReference type="InterPro" id="IPR011250">
    <property type="entry name" value="OMP/PagP_B-barrel"/>
</dbReference>
<feature type="signal peptide" evidence="2">
    <location>
        <begin position="1"/>
        <end position="23"/>
    </location>
</feature>
<dbReference type="Pfam" id="PF08794">
    <property type="entry name" value="FHBP_C"/>
    <property type="match status" value="1"/>
</dbReference>
<feature type="chain" id="PRO_5030098217" description="Factor H binding protein-like C-terminal domain-containing protein" evidence="2">
    <location>
        <begin position="24"/>
        <end position="260"/>
    </location>
</feature>
<dbReference type="Proteomes" id="UP000292039">
    <property type="component" value="Unassembled WGS sequence"/>
</dbReference>
<comment type="subcellular location">
    <subcellularLocation>
        <location evidence="1">Cell outer membrane</location>
    </subcellularLocation>
</comment>
<feature type="domain" description="Factor H binding protein-like C-terminal" evidence="3">
    <location>
        <begin position="127"/>
        <end position="241"/>
    </location>
</feature>
<evidence type="ECO:0000256" key="2">
    <source>
        <dbReference type="SAM" id="SignalP"/>
    </source>
</evidence>
<sequence length="260" mass="27003">MKLRTTAPFLAITLAFVAQNASAFNINDRALNAFVLDNAIYKGSFTYNSVPYTPGPSTTFNLADPSLKNTTTRITGTHTEGSTTYNAVYRVHSLTHSSVVGNILQGGADRSFVKEAVGVQTTTTSVLPTGSNKFEYTGKAFNHIVAGDGDFFYEIRQDGAGWVGEGSVANITGNRPGVGSFNIQGDLQAAAISAAGGKLSVSGVATLTELNGGTSLDATGLANSTYTLGIFGPNAEEVAGQLGGTELVDKLNGYALIGER</sequence>
<dbReference type="AlphaFoldDB" id="A0A4Q7MXB4"/>
<organism evidence="4 5">
    <name type="scientific">Kerstersia gyiorum</name>
    <dbReference type="NCBI Taxonomy" id="206506"/>
    <lineage>
        <taxon>Bacteria</taxon>
        <taxon>Pseudomonadati</taxon>
        <taxon>Pseudomonadota</taxon>
        <taxon>Betaproteobacteria</taxon>
        <taxon>Burkholderiales</taxon>
        <taxon>Alcaligenaceae</taxon>
        <taxon>Kerstersia</taxon>
    </lineage>
</organism>
<evidence type="ECO:0000256" key="1">
    <source>
        <dbReference type="ARBA" id="ARBA00004442"/>
    </source>
</evidence>
<protein>
    <recommendedName>
        <fullName evidence="3">Factor H binding protein-like C-terminal domain-containing protein</fullName>
    </recommendedName>
</protein>
<dbReference type="InterPro" id="IPR014902">
    <property type="entry name" value="FHBP-like_C"/>
</dbReference>
<keyword evidence="2" id="KW-0732">Signal</keyword>
<comment type="caution">
    <text evidence="4">The sequence shown here is derived from an EMBL/GenBank/DDBJ whole genome shotgun (WGS) entry which is preliminary data.</text>
</comment>
<evidence type="ECO:0000313" key="4">
    <source>
        <dbReference type="EMBL" id="RZS73404.1"/>
    </source>
</evidence>
<evidence type="ECO:0000313" key="5">
    <source>
        <dbReference type="Proteomes" id="UP000292039"/>
    </source>
</evidence>
<proteinExistence type="predicted"/>
<gene>
    <name evidence="4" type="ORF">EV679_0595</name>
</gene>
<reference evidence="4 5" key="1">
    <citation type="submission" date="2019-02" db="EMBL/GenBank/DDBJ databases">
        <title>Genomic Encyclopedia of Type Strains, Phase IV (KMG-IV): sequencing the most valuable type-strain genomes for metagenomic binning, comparative biology and taxonomic classification.</title>
        <authorList>
            <person name="Goeker M."/>
        </authorList>
    </citation>
    <scope>NUCLEOTIDE SEQUENCE [LARGE SCALE GENOMIC DNA]</scope>
    <source>
        <strain evidence="4 5">DSM 16618</strain>
    </source>
</reference>
<evidence type="ECO:0000259" key="3">
    <source>
        <dbReference type="Pfam" id="PF08794"/>
    </source>
</evidence>
<dbReference type="GO" id="GO:0009279">
    <property type="term" value="C:cell outer membrane"/>
    <property type="evidence" value="ECO:0007669"/>
    <property type="project" value="UniProtKB-SubCell"/>
</dbReference>
<name>A0A4Q7MXB4_9BURK</name>
<dbReference type="SUPFAM" id="SSF56925">
    <property type="entry name" value="OMPA-like"/>
    <property type="match status" value="1"/>
</dbReference>
<accession>A0A4Q7MXB4</accession>